<sequence>MQLPVGAWNYHGKGGVFAWADLRAAATSGTVNQTLAKIKSSNNGGGSYTINRVLMGWDLTPFGSVIQALLKVTDIAGDLTPTRIHVSDVTPQSVVTADASANFRKMYDAYGADPIGAMSLVSGLVHQRDVTAWWNAHVGGWAWLGLVETDYDKAGTTPGVSTHQCLIEKPGDTGYPFLEYSAGPGIIGDGIMP</sequence>
<comment type="caution">
    <text evidence="1">The sequence shown here is derived from an EMBL/GenBank/DDBJ whole genome shotgun (WGS) entry which is preliminary data.</text>
</comment>
<evidence type="ECO:0000313" key="1">
    <source>
        <dbReference type="EMBL" id="KKM66983.1"/>
    </source>
</evidence>
<reference evidence="1" key="1">
    <citation type="journal article" date="2015" name="Nature">
        <title>Complex archaea that bridge the gap between prokaryotes and eukaryotes.</title>
        <authorList>
            <person name="Spang A."/>
            <person name="Saw J.H."/>
            <person name="Jorgensen S.L."/>
            <person name="Zaremba-Niedzwiedzka K."/>
            <person name="Martijn J."/>
            <person name="Lind A.E."/>
            <person name="van Eijk R."/>
            <person name="Schleper C."/>
            <person name="Guy L."/>
            <person name="Ettema T.J."/>
        </authorList>
    </citation>
    <scope>NUCLEOTIDE SEQUENCE</scope>
</reference>
<proteinExistence type="predicted"/>
<protein>
    <submittedName>
        <fullName evidence="1">Uncharacterized protein</fullName>
    </submittedName>
</protein>
<dbReference type="EMBL" id="LAZR01010429">
    <property type="protein sequence ID" value="KKM66983.1"/>
    <property type="molecule type" value="Genomic_DNA"/>
</dbReference>
<accession>A0A0F9JBR2</accession>
<gene>
    <name evidence="1" type="ORF">LCGC14_1475690</name>
</gene>
<name>A0A0F9JBR2_9ZZZZ</name>
<dbReference type="AlphaFoldDB" id="A0A0F9JBR2"/>
<organism evidence="1">
    <name type="scientific">marine sediment metagenome</name>
    <dbReference type="NCBI Taxonomy" id="412755"/>
    <lineage>
        <taxon>unclassified sequences</taxon>
        <taxon>metagenomes</taxon>
        <taxon>ecological metagenomes</taxon>
    </lineage>
</organism>